<dbReference type="PIR" id="JC1088">
    <property type="entry name" value="JC1088"/>
</dbReference>
<dbReference type="EMBL" id="S70840">
    <property type="protein sequence ID" value="AAB30769.1"/>
    <property type="molecule type" value="Genomic_DNA"/>
</dbReference>
<evidence type="ECO:0000256" key="1">
    <source>
        <dbReference type="SAM" id="MobiDB-lite"/>
    </source>
</evidence>
<sequence>MDGAHPVSVVAAYGTRCREESRRCMQRDVCAARCARRRRMQQCVGVLRHGRSTSRWLSIERSCMRAERICVSRVLRERRHVVAMTVDGGRAGGSESSVLHTPTIGLRGSRSYA</sequence>
<name>Q53419_STRMY</name>
<accession>Q53419</accession>
<evidence type="ECO:0000313" key="2">
    <source>
        <dbReference type="EMBL" id="AAB30769.1"/>
    </source>
</evidence>
<organism evidence="2">
    <name type="scientific">Streptomyces mycarofaciens</name>
    <dbReference type="NCBI Taxonomy" id="1949"/>
    <lineage>
        <taxon>Bacteria</taxon>
        <taxon>Bacillati</taxon>
        <taxon>Actinomycetota</taxon>
        <taxon>Actinomycetes</taxon>
        <taxon>Kitasatosporales</taxon>
        <taxon>Streptomycetaceae</taxon>
        <taxon>Streptomyces</taxon>
    </lineage>
</organism>
<proteinExistence type="predicted"/>
<feature type="region of interest" description="Disordered" evidence="1">
    <location>
        <begin position="91"/>
        <end position="113"/>
    </location>
</feature>
<protein>
    <submittedName>
        <fullName evidence="2">Propionyl acylase</fullName>
    </submittedName>
</protein>
<dbReference type="AlphaFoldDB" id="Q53419"/>
<reference evidence="2" key="1">
    <citation type="journal article" date="1993" name="Yi Chuan Xue Bao">
        <title>Localization and nucleotide sequence of propionyl acylase gene of Streptomyces mycarofaciens.</title>
        <authorList>
            <person name="Cui L."/>
            <person name="Li Y."/>
            <person name="Liu B."/>
        </authorList>
    </citation>
    <scope>NUCLEOTIDE SEQUENCE</scope>
</reference>
<gene>
    <name evidence="2" type="primary">propionyl acylase</name>
</gene>